<feature type="region of interest" description="Disordered" evidence="1">
    <location>
        <begin position="1"/>
        <end position="53"/>
    </location>
</feature>
<evidence type="ECO:0000313" key="2">
    <source>
        <dbReference type="EMBL" id="KAG7050243.1"/>
    </source>
</evidence>
<reference evidence="2" key="1">
    <citation type="submission" date="2021-05" db="EMBL/GenBank/DDBJ databases">
        <title>Comparative genomics of three Colletotrichum scovillei strains and genetic complementation revealed genes involved fungal growth and virulence on chili pepper.</title>
        <authorList>
            <person name="Hsieh D.-K."/>
            <person name="Chuang S.-C."/>
            <person name="Chen C.-Y."/>
            <person name="Chao Y.-T."/>
            <person name="Lu M.-Y.J."/>
            <person name="Lee M.-H."/>
            <person name="Shih M.-C."/>
        </authorList>
    </citation>
    <scope>NUCLEOTIDE SEQUENCE</scope>
    <source>
        <strain evidence="2">Coll-153</strain>
    </source>
</reference>
<name>A0A9P7R6M5_9PEZI</name>
<sequence length="102" mass="11299">MSPTEQWAVRPTGFEDGAPRAPPRPVVTVTSDDTANWERRGRGRLDDPCRDAGSPLRHSPIRTLRRRCAVVLFRGSVAIIYSPPGLPSHRMAFFLAEVCTGQ</sequence>
<dbReference type="Proteomes" id="UP000699042">
    <property type="component" value="Unassembled WGS sequence"/>
</dbReference>
<organism evidence="2 3">
    <name type="scientific">Colletotrichum scovillei</name>
    <dbReference type="NCBI Taxonomy" id="1209932"/>
    <lineage>
        <taxon>Eukaryota</taxon>
        <taxon>Fungi</taxon>
        <taxon>Dikarya</taxon>
        <taxon>Ascomycota</taxon>
        <taxon>Pezizomycotina</taxon>
        <taxon>Sordariomycetes</taxon>
        <taxon>Hypocreomycetidae</taxon>
        <taxon>Glomerellales</taxon>
        <taxon>Glomerellaceae</taxon>
        <taxon>Colletotrichum</taxon>
        <taxon>Colletotrichum acutatum species complex</taxon>
    </lineage>
</organism>
<comment type="caution">
    <text evidence="2">The sequence shown here is derived from an EMBL/GenBank/DDBJ whole genome shotgun (WGS) entry which is preliminary data.</text>
</comment>
<evidence type="ECO:0000256" key="1">
    <source>
        <dbReference type="SAM" id="MobiDB-lite"/>
    </source>
</evidence>
<dbReference type="EMBL" id="JAESDN010000005">
    <property type="protein sequence ID" value="KAG7050243.1"/>
    <property type="molecule type" value="Genomic_DNA"/>
</dbReference>
<accession>A0A9P7R6M5</accession>
<feature type="compositionally biased region" description="Basic and acidic residues" evidence="1">
    <location>
        <begin position="36"/>
        <end position="50"/>
    </location>
</feature>
<gene>
    <name evidence="2" type="ORF">JMJ77_012995</name>
</gene>
<dbReference type="AlphaFoldDB" id="A0A9P7R6M5"/>
<evidence type="ECO:0000313" key="3">
    <source>
        <dbReference type="Proteomes" id="UP000699042"/>
    </source>
</evidence>
<keyword evidence="3" id="KW-1185">Reference proteome</keyword>
<protein>
    <submittedName>
        <fullName evidence="2">Uncharacterized protein</fullName>
    </submittedName>
</protein>
<proteinExistence type="predicted"/>